<dbReference type="AlphaFoldDB" id="A0A5C6NW68"/>
<dbReference type="GO" id="GO:0006955">
    <property type="term" value="P:immune response"/>
    <property type="evidence" value="ECO:0007669"/>
    <property type="project" value="TreeGrafter"/>
</dbReference>
<dbReference type="Proteomes" id="UP000324091">
    <property type="component" value="Chromosome 18"/>
</dbReference>
<dbReference type="EMBL" id="RHFK02000010">
    <property type="protein sequence ID" value="TWW69917.1"/>
    <property type="molecule type" value="Genomic_DNA"/>
</dbReference>
<protein>
    <recommendedName>
        <fullName evidence="3">Interferon-induced protein 44-like</fullName>
    </recommendedName>
</protein>
<name>A0A5C6NW68_9TELE</name>
<keyword evidence="2" id="KW-1185">Reference proteome</keyword>
<accession>A0A5C6NW68</accession>
<dbReference type="PANTHER" id="PTHR14241">
    <property type="entry name" value="INTERFERON-INDUCED PROTEIN 44"/>
    <property type="match status" value="1"/>
</dbReference>
<evidence type="ECO:0000313" key="1">
    <source>
        <dbReference type="EMBL" id="TWW69917.1"/>
    </source>
</evidence>
<sequence>MIQDSDPNSHYCVSFNDTIGLEESRGVHVDDIILALKGHVRDGYEFNPSSPLKEGDEGYNPSPTLQDRVHVLVSVIPADGAVIITDEMVKKMRKIRKAASDMGIPQLAIITKGDKACPTVKDNVENLYKSKYLKEKNYDKETSPKDDVDAPILYALTQIISVGDDFLNDKTLGAGKSGFINSVDTVLQGEIVGRALADGNLSEGTFTKKFNPSSPLKEGDEGYNPSPNLQDRVHVLVSVIPADGAVIITDEMVKKMRKIRRAASDMAFNSGVSKLFAKRARFDNVKMPWGQIPQLAIITKGDKACPAVKDNVENLYKSKYLKEKVDGLCVTLGIPLNCIFLVKNYDVAPNIKDNVDAPILCALRQIISFGERFLNDQQNNM</sequence>
<evidence type="ECO:0000313" key="2">
    <source>
        <dbReference type="Proteomes" id="UP000324091"/>
    </source>
</evidence>
<organism evidence="1 2">
    <name type="scientific">Takifugu flavidus</name>
    <name type="common">sansaifugu</name>
    <dbReference type="NCBI Taxonomy" id="433684"/>
    <lineage>
        <taxon>Eukaryota</taxon>
        <taxon>Metazoa</taxon>
        <taxon>Chordata</taxon>
        <taxon>Craniata</taxon>
        <taxon>Vertebrata</taxon>
        <taxon>Euteleostomi</taxon>
        <taxon>Actinopterygii</taxon>
        <taxon>Neopterygii</taxon>
        <taxon>Teleostei</taxon>
        <taxon>Neoteleostei</taxon>
        <taxon>Acanthomorphata</taxon>
        <taxon>Eupercaria</taxon>
        <taxon>Tetraodontiformes</taxon>
        <taxon>Tetradontoidea</taxon>
        <taxon>Tetraodontidae</taxon>
        <taxon>Takifugu</taxon>
    </lineage>
</organism>
<comment type="caution">
    <text evidence="1">The sequence shown here is derived from an EMBL/GenBank/DDBJ whole genome shotgun (WGS) entry which is preliminary data.</text>
</comment>
<evidence type="ECO:0008006" key="3">
    <source>
        <dbReference type="Google" id="ProtNLM"/>
    </source>
</evidence>
<proteinExistence type="predicted"/>
<reference evidence="1 2" key="1">
    <citation type="submission" date="2019-04" db="EMBL/GenBank/DDBJ databases">
        <title>Chromosome genome assembly for Takifugu flavidus.</title>
        <authorList>
            <person name="Xiao S."/>
        </authorList>
    </citation>
    <scope>NUCLEOTIDE SEQUENCE [LARGE SCALE GENOMIC DNA]</scope>
    <source>
        <strain evidence="1">HTHZ2018</strain>
        <tissue evidence="1">Muscle</tissue>
    </source>
</reference>
<gene>
    <name evidence="1" type="ORF">D4764_18G0007230</name>
</gene>
<dbReference type="PANTHER" id="PTHR14241:SF1">
    <property type="entry name" value="INTERFERON-INDUCED PROTEIN 44-RELATED"/>
    <property type="match status" value="1"/>
</dbReference>